<keyword evidence="2" id="KW-0808">Transferase</keyword>
<proteinExistence type="predicted"/>
<dbReference type="AlphaFoldDB" id="A0A841I1D4"/>
<dbReference type="Proteomes" id="UP000569951">
    <property type="component" value="Unassembled WGS sequence"/>
</dbReference>
<dbReference type="RefSeq" id="WP_183988248.1">
    <property type="nucleotide sequence ID" value="NZ_JACHHG010000012.1"/>
</dbReference>
<name>A0A841I1D4_9DEIO</name>
<dbReference type="InterPro" id="IPR016181">
    <property type="entry name" value="Acyl_CoA_acyltransferase"/>
</dbReference>
<dbReference type="Gene3D" id="3.40.630.30">
    <property type="match status" value="1"/>
</dbReference>
<accession>A0A841I1D4</accession>
<evidence type="ECO:0000313" key="3">
    <source>
        <dbReference type="Proteomes" id="UP000569951"/>
    </source>
</evidence>
<dbReference type="PROSITE" id="PS51186">
    <property type="entry name" value="GNAT"/>
    <property type="match status" value="1"/>
</dbReference>
<dbReference type="PANTHER" id="PTHR43792">
    <property type="entry name" value="GNAT FAMILY, PUTATIVE (AFU_ORTHOLOGUE AFUA_3G00765)-RELATED-RELATED"/>
    <property type="match status" value="1"/>
</dbReference>
<evidence type="ECO:0000259" key="1">
    <source>
        <dbReference type="PROSITE" id="PS51186"/>
    </source>
</evidence>
<reference evidence="2 3" key="1">
    <citation type="submission" date="2020-08" db="EMBL/GenBank/DDBJ databases">
        <title>Genomic Encyclopedia of Type Strains, Phase IV (KMG-IV): sequencing the most valuable type-strain genomes for metagenomic binning, comparative biology and taxonomic classification.</title>
        <authorList>
            <person name="Goeker M."/>
        </authorList>
    </citation>
    <scope>NUCLEOTIDE SEQUENCE [LARGE SCALE GENOMIC DNA]</scope>
    <source>
        <strain evidence="2 3">DSM 21458</strain>
    </source>
</reference>
<organism evidence="2 3">
    <name type="scientific">Deinobacterium chartae</name>
    <dbReference type="NCBI Taxonomy" id="521158"/>
    <lineage>
        <taxon>Bacteria</taxon>
        <taxon>Thermotogati</taxon>
        <taxon>Deinococcota</taxon>
        <taxon>Deinococci</taxon>
        <taxon>Deinococcales</taxon>
        <taxon>Deinococcaceae</taxon>
        <taxon>Deinobacterium</taxon>
    </lineage>
</organism>
<sequence>MGFKGPPDPAGHLELGYGFSPACRGRGYAAEMVRALTVWALVRPDVCTVTAQTAVNNAASRRVLEKAGFVPVGECPDSEDGPLRVWACPGCD</sequence>
<keyword evidence="3" id="KW-1185">Reference proteome</keyword>
<dbReference type="Pfam" id="PF13302">
    <property type="entry name" value="Acetyltransf_3"/>
    <property type="match status" value="1"/>
</dbReference>
<protein>
    <submittedName>
        <fullName evidence="2">RimJ/RimL family protein N-acetyltransferase</fullName>
    </submittedName>
</protein>
<gene>
    <name evidence="2" type="ORF">HNR42_002947</name>
</gene>
<dbReference type="PANTHER" id="PTHR43792:SF13">
    <property type="entry name" value="ACETYLTRANSFERASE"/>
    <property type="match status" value="1"/>
</dbReference>
<dbReference type="GO" id="GO:0016747">
    <property type="term" value="F:acyltransferase activity, transferring groups other than amino-acyl groups"/>
    <property type="evidence" value="ECO:0007669"/>
    <property type="project" value="InterPro"/>
</dbReference>
<dbReference type="InterPro" id="IPR051531">
    <property type="entry name" value="N-acetyltransferase"/>
</dbReference>
<dbReference type="SUPFAM" id="SSF55729">
    <property type="entry name" value="Acyl-CoA N-acyltransferases (Nat)"/>
    <property type="match status" value="1"/>
</dbReference>
<feature type="domain" description="N-acetyltransferase" evidence="1">
    <location>
        <begin position="1"/>
        <end position="88"/>
    </location>
</feature>
<comment type="caution">
    <text evidence="2">The sequence shown here is derived from an EMBL/GenBank/DDBJ whole genome shotgun (WGS) entry which is preliminary data.</text>
</comment>
<dbReference type="EMBL" id="JACHHG010000012">
    <property type="protein sequence ID" value="MBB6099497.1"/>
    <property type="molecule type" value="Genomic_DNA"/>
</dbReference>
<dbReference type="InterPro" id="IPR000182">
    <property type="entry name" value="GNAT_dom"/>
</dbReference>
<evidence type="ECO:0000313" key="2">
    <source>
        <dbReference type="EMBL" id="MBB6099497.1"/>
    </source>
</evidence>